<protein>
    <submittedName>
        <fullName evidence="8">MFS family permease</fullName>
    </submittedName>
</protein>
<comment type="caution">
    <text evidence="8">The sequence shown here is derived from an EMBL/GenBank/DDBJ whole genome shotgun (WGS) entry which is preliminary data.</text>
</comment>
<dbReference type="InterPro" id="IPR011701">
    <property type="entry name" value="MFS"/>
</dbReference>
<dbReference type="SUPFAM" id="SSF103473">
    <property type="entry name" value="MFS general substrate transporter"/>
    <property type="match status" value="1"/>
</dbReference>
<dbReference type="EMBL" id="JACIFV010000051">
    <property type="protein sequence ID" value="MBB4196210.1"/>
    <property type="molecule type" value="Genomic_DNA"/>
</dbReference>
<evidence type="ECO:0000256" key="4">
    <source>
        <dbReference type="ARBA" id="ARBA00022989"/>
    </source>
</evidence>
<feature type="transmembrane region" description="Helical" evidence="6">
    <location>
        <begin position="322"/>
        <end position="341"/>
    </location>
</feature>
<keyword evidence="4 6" id="KW-1133">Transmembrane helix</keyword>
<evidence type="ECO:0000256" key="6">
    <source>
        <dbReference type="SAM" id="Phobius"/>
    </source>
</evidence>
<feature type="transmembrane region" description="Helical" evidence="6">
    <location>
        <begin position="231"/>
        <end position="250"/>
    </location>
</feature>
<dbReference type="InterPro" id="IPR020846">
    <property type="entry name" value="MFS_dom"/>
</dbReference>
<evidence type="ECO:0000259" key="7">
    <source>
        <dbReference type="PROSITE" id="PS50850"/>
    </source>
</evidence>
<keyword evidence="9" id="KW-1185">Reference proteome</keyword>
<organism evidence="8 9">
    <name type="scientific">Rhizobium aethiopicum</name>
    <dbReference type="NCBI Taxonomy" id="1138170"/>
    <lineage>
        <taxon>Bacteria</taxon>
        <taxon>Pseudomonadati</taxon>
        <taxon>Pseudomonadota</taxon>
        <taxon>Alphaproteobacteria</taxon>
        <taxon>Hyphomicrobiales</taxon>
        <taxon>Rhizobiaceae</taxon>
        <taxon>Rhizobium/Agrobacterium group</taxon>
        <taxon>Rhizobium</taxon>
    </lineage>
</organism>
<dbReference type="Proteomes" id="UP000524492">
    <property type="component" value="Unassembled WGS sequence"/>
</dbReference>
<dbReference type="PANTHER" id="PTHR42688">
    <property type="entry name" value="CONSERVED PROTEIN"/>
    <property type="match status" value="1"/>
</dbReference>
<feature type="transmembrane region" description="Helical" evidence="6">
    <location>
        <begin position="153"/>
        <end position="176"/>
    </location>
</feature>
<comment type="subcellular location">
    <subcellularLocation>
        <location evidence="1">Cell membrane</location>
        <topology evidence="1">Multi-pass membrane protein</topology>
    </subcellularLocation>
</comment>
<sequence length="380" mass="40064">MGIVNLFGDLTYEGGAAINGQFLGMLGASAAAISIIAGTGEFLGYALRPVAGWIADRSGAYWAVTFAGYAINLCAVPAMALAGSWELAAALIIAERVGRAMRKPTVETMISYTTGELGRGRAFGLNTALDEAGATLGPLIAALILFLRGDYRTAYALLTISVLLAIMALIAARLTFPVPERLEQGRTATAKTLGLPYWLYMGAGALFAAGLLSYELGAYHLERTRTVPSEWIPVLLAFSTGSGVAANLILGRLYDWSDKVALTVGIVLSACFAPILLQGGFAMAVIAMPLWGIGYAVQDTLMKAIIAGLLPQGRRGLGFGMFYSAYGGGWLLGSVAMGLLYDRSTLALAAFVAAAQLASLPIFLLARREARRETRSNRSQ</sequence>
<evidence type="ECO:0000256" key="5">
    <source>
        <dbReference type="ARBA" id="ARBA00023136"/>
    </source>
</evidence>
<dbReference type="RefSeq" id="WP_246717927.1">
    <property type="nucleotide sequence ID" value="NZ_JACIFV010000051.1"/>
</dbReference>
<dbReference type="Pfam" id="PF07690">
    <property type="entry name" value="MFS_1"/>
    <property type="match status" value="1"/>
</dbReference>
<dbReference type="PROSITE" id="PS50850">
    <property type="entry name" value="MFS"/>
    <property type="match status" value="1"/>
</dbReference>
<feature type="transmembrane region" description="Helical" evidence="6">
    <location>
        <begin position="262"/>
        <end position="286"/>
    </location>
</feature>
<dbReference type="CDD" id="cd17370">
    <property type="entry name" value="MFS_MJ1317_like"/>
    <property type="match status" value="1"/>
</dbReference>
<dbReference type="PANTHER" id="PTHR42688:SF1">
    <property type="entry name" value="BLR5212 PROTEIN"/>
    <property type="match status" value="1"/>
</dbReference>
<evidence type="ECO:0000313" key="8">
    <source>
        <dbReference type="EMBL" id="MBB4196210.1"/>
    </source>
</evidence>
<reference evidence="8 9" key="1">
    <citation type="submission" date="2020-08" db="EMBL/GenBank/DDBJ databases">
        <title>Genomic Encyclopedia of Type Strains, Phase IV (KMG-V): Genome sequencing to study the core and pangenomes of soil and plant-associated prokaryotes.</title>
        <authorList>
            <person name="Whitman W."/>
        </authorList>
    </citation>
    <scope>NUCLEOTIDE SEQUENCE [LARGE SCALE GENOMIC DNA]</scope>
    <source>
        <strain evidence="8 9">SEMIA 4074</strain>
    </source>
</reference>
<proteinExistence type="predicted"/>
<dbReference type="GO" id="GO:0005886">
    <property type="term" value="C:plasma membrane"/>
    <property type="evidence" value="ECO:0007669"/>
    <property type="project" value="UniProtKB-SubCell"/>
</dbReference>
<dbReference type="GO" id="GO:0022857">
    <property type="term" value="F:transmembrane transporter activity"/>
    <property type="evidence" value="ECO:0007669"/>
    <property type="project" value="InterPro"/>
</dbReference>
<accession>A0A7W6QER4</accession>
<dbReference type="InterPro" id="IPR036259">
    <property type="entry name" value="MFS_trans_sf"/>
</dbReference>
<keyword evidence="5 6" id="KW-0472">Membrane</keyword>
<evidence type="ECO:0000256" key="2">
    <source>
        <dbReference type="ARBA" id="ARBA00022475"/>
    </source>
</evidence>
<dbReference type="InterPro" id="IPR052425">
    <property type="entry name" value="Uncharacterized_MFS-type"/>
</dbReference>
<keyword evidence="2" id="KW-1003">Cell membrane</keyword>
<evidence type="ECO:0000313" key="9">
    <source>
        <dbReference type="Proteomes" id="UP000524492"/>
    </source>
</evidence>
<feature type="transmembrane region" description="Helical" evidence="6">
    <location>
        <begin position="128"/>
        <end position="147"/>
    </location>
</feature>
<feature type="domain" description="Major facilitator superfamily (MFS) profile" evidence="7">
    <location>
        <begin position="1"/>
        <end position="370"/>
    </location>
</feature>
<evidence type="ECO:0000256" key="1">
    <source>
        <dbReference type="ARBA" id="ARBA00004651"/>
    </source>
</evidence>
<feature type="transmembrane region" description="Helical" evidence="6">
    <location>
        <begin position="347"/>
        <end position="366"/>
    </location>
</feature>
<evidence type="ECO:0000256" key="3">
    <source>
        <dbReference type="ARBA" id="ARBA00022692"/>
    </source>
</evidence>
<dbReference type="Gene3D" id="1.20.1250.20">
    <property type="entry name" value="MFS general substrate transporter like domains"/>
    <property type="match status" value="1"/>
</dbReference>
<keyword evidence="3 6" id="KW-0812">Transmembrane</keyword>
<gene>
    <name evidence="8" type="ORF">GGD53_006416</name>
</gene>
<name>A0A7W6QER4_9HYPH</name>
<feature type="transmembrane region" description="Helical" evidence="6">
    <location>
        <begin position="22"/>
        <end position="46"/>
    </location>
</feature>
<feature type="transmembrane region" description="Helical" evidence="6">
    <location>
        <begin position="66"/>
        <end position="94"/>
    </location>
</feature>
<feature type="transmembrane region" description="Helical" evidence="6">
    <location>
        <begin position="197"/>
        <end position="219"/>
    </location>
</feature>
<dbReference type="AlphaFoldDB" id="A0A7W6QER4"/>